<sequence length="252" mass="27777">MISSYPTVPATTTITTITTVDCEKQVRSWRLLRSLVELLIPSCYCTFVEPTEPVLSKKTVPSFNYPRRSFTSNTTNIITGTIFGYRKGKVNFCIQTNPNSSTPLLLLELAVSTSTLAREMRGGLLRIALESSNNNGGGSGSENGNGSGNEKSSSLLSKPVWTMYCNGKKVGFAIKKKPTKPDLLVLKQMESVVVGAGTIHGKEINRDDDIMYLRGKFERVHGFSDSESFHLIDPEGSMGQQLSIFFFRSRDV</sequence>
<protein>
    <recommendedName>
        <fullName evidence="4">Protein MIZU-KUSSEI 1-like</fullName>
    </recommendedName>
</protein>
<dbReference type="NCBIfam" id="TIGR01570">
    <property type="entry name" value="A_thal_3588"/>
    <property type="match status" value="1"/>
</dbReference>
<evidence type="ECO:0008006" key="4">
    <source>
        <dbReference type="Google" id="ProtNLM"/>
    </source>
</evidence>
<name>A0ABS8T9T1_DATST</name>
<evidence type="ECO:0000313" key="2">
    <source>
        <dbReference type="EMBL" id="MCD7468172.1"/>
    </source>
</evidence>
<dbReference type="Pfam" id="PF04759">
    <property type="entry name" value="DUF617"/>
    <property type="match status" value="1"/>
</dbReference>
<feature type="region of interest" description="Disordered" evidence="1">
    <location>
        <begin position="132"/>
        <end position="154"/>
    </location>
</feature>
<dbReference type="PANTHER" id="PTHR31276:SF14">
    <property type="entry name" value="PROTEIN MIZU-KUSSEI 1-LIKE"/>
    <property type="match status" value="1"/>
</dbReference>
<feature type="compositionally biased region" description="Gly residues" evidence="1">
    <location>
        <begin position="135"/>
        <end position="147"/>
    </location>
</feature>
<evidence type="ECO:0000256" key="1">
    <source>
        <dbReference type="SAM" id="MobiDB-lite"/>
    </source>
</evidence>
<proteinExistence type="predicted"/>
<dbReference type="InterPro" id="IPR006460">
    <property type="entry name" value="MIZ1-like_pln"/>
</dbReference>
<dbReference type="Proteomes" id="UP000823775">
    <property type="component" value="Unassembled WGS sequence"/>
</dbReference>
<organism evidence="2 3">
    <name type="scientific">Datura stramonium</name>
    <name type="common">Jimsonweed</name>
    <name type="synonym">Common thornapple</name>
    <dbReference type="NCBI Taxonomy" id="4076"/>
    <lineage>
        <taxon>Eukaryota</taxon>
        <taxon>Viridiplantae</taxon>
        <taxon>Streptophyta</taxon>
        <taxon>Embryophyta</taxon>
        <taxon>Tracheophyta</taxon>
        <taxon>Spermatophyta</taxon>
        <taxon>Magnoliopsida</taxon>
        <taxon>eudicotyledons</taxon>
        <taxon>Gunneridae</taxon>
        <taxon>Pentapetalae</taxon>
        <taxon>asterids</taxon>
        <taxon>lamiids</taxon>
        <taxon>Solanales</taxon>
        <taxon>Solanaceae</taxon>
        <taxon>Solanoideae</taxon>
        <taxon>Datureae</taxon>
        <taxon>Datura</taxon>
    </lineage>
</organism>
<keyword evidence="3" id="KW-1185">Reference proteome</keyword>
<accession>A0ABS8T9T1</accession>
<reference evidence="2 3" key="1">
    <citation type="journal article" date="2021" name="BMC Genomics">
        <title>Datura genome reveals duplications of psychoactive alkaloid biosynthetic genes and high mutation rate following tissue culture.</title>
        <authorList>
            <person name="Rajewski A."/>
            <person name="Carter-House D."/>
            <person name="Stajich J."/>
            <person name="Litt A."/>
        </authorList>
    </citation>
    <scope>NUCLEOTIDE SEQUENCE [LARGE SCALE GENOMIC DNA]</scope>
    <source>
        <strain evidence="2">AR-01</strain>
    </source>
</reference>
<dbReference type="PANTHER" id="PTHR31276">
    <property type="match status" value="1"/>
</dbReference>
<comment type="caution">
    <text evidence="2">The sequence shown here is derived from an EMBL/GenBank/DDBJ whole genome shotgun (WGS) entry which is preliminary data.</text>
</comment>
<gene>
    <name evidence="2" type="ORF">HAX54_006122</name>
</gene>
<evidence type="ECO:0000313" key="3">
    <source>
        <dbReference type="Proteomes" id="UP000823775"/>
    </source>
</evidence>
<dbReference type="EMBL" id="JACEIK010001303">
    <property type="protein sequence ID" value="MCD7468172.1"/>
    <property type="molecule type" value="Genomic_DNA"/>
</dbReference>